<evidence type="ECO:0000313" key="2">
    <source>
        <dbReference type="Proteomes" id="UP000253094"/>
    </source>
</evidence>
<proteinExistence type="predicted"/>
<dbReference type="Proteomes" id="UP000253094">
    <property type="component" value="Unassembled WGS sequence"/>
</dbReference>
<sequence>MSGACAQAPQAELIWQGRVHLGDEPGIYGDTPFAGAATEFPITLQRTSAPGEDKTVLVVEAQDSQTFTGYPGHSIKVILHVVDTTTFKAREVVLASKRLTDNRKEIPIDLTGYTSPYFVSVQIRQDETVPPGAQDDFLVTRLSNLSAGFQFFANYGYNVSPYSD</sequence>
<protein>
    <submittedName>
        <fullName evidence="1">Uncharacterized protein</fullName>
    </submittedName>
</protein>
<name>A0A367FS23_9ACTN</name>
<evidence type="ECO:0000313" key="1">
    <source>
        <dbReference type="EMBL" id="RCG32395.1"/>
    </source>
</evidence>
<accession>A0A367FS23</accession>
<gene>
    <name evidence="1" type="ORF">DQ384_05930</name>
</gene>
<dbReference type="OrthoDB" id="3531377at2"/>
<reference evidence="1 2" key="1">
    <citation type="submission" date="2018-06" db="EMBL/GenBank/DDBJ databases">
        <title>Sphaerisporangium craniellae sp. nov., isolated from a marine sponge in the South China Sea.</title>
        <authorList>
            <person name="Li L."/>
        </authorList>
    </citation>
    <scope>NUCLEOTIDE SEQUENCE [LARGE SCALE GENOMIC DNA]</scope>
    <source>
        <strain evidence="1 2">CCTCC AA 208026</strain>
    </source>
</reference>
<dbReference type="EMBL" id="QOIL01000003">
    <property type="protein sequence ID" value="RCG32395.1"/>
    <property type="molecule type" value="Genomic_DNA"/>
</dbReference>
<keyword evidence="2" id="KW-1185">Reference proteome</keyword>
<comment type="caution">
    <text evidence="1">The sequence shown here is derived from an EMBL/GenBank/DDBJ whole genome shotgun (WGS) entry which is preliminary data.</text>
</comment>
<organism evidence="1 2">
    <name type="scientific">Sphaerisporangium album</name>
    <dbReference type="NCBI Taxonomy" id="509200"/>
    <lineage>
        <taxon>Bacteria</taxon>
        <taxon>Bacillati</taxon>
        <taxon>Actinomycetota</taxon>
        <taxon>Actinomycetes</taxon>
        <taxon>Streptosporangiales</taxon>
        <taxon>Streptosporangiaceae</taxon>
        <taxon>Sphaerisporangium</taxon>
    </lineage>
</organism>
<dbReference type="AlphaFoldDB" id="A0A367FS23"/>